<dbReference type="HOGENOM" id="CLU_3153169_0_0_0"/>
<dbReference type="Proteomes" id="UP000005392">
    <property type="component" value="Unassembled WGS sequence"/>
</dbReference>
<dbReference type="EMBL" id="AFQD01000146">
    <property type="protein sequence ID" value="EGQ80054.1"/>
    <property type="molecule type" value="Genomic_DNA"/>
</dbReference>
<accession>F9ELW4</accession>
<protein>
    <submittedName>
        <fullName evidence="1">UDP-N-acetylmuramoyl-L-alanyl-D-glutamate-2, 6-diaminopimelate ligase</fullName>
        <ecNumber evidence="1">6.3.2.13</ecNumber>
    </submittedName>
</protein>
<organism evidence="1 2">
    <name type="scientific">Fusobacterium animalis ATCC 51191</name>
    <dbReference type="NCBI Taxonomy" id="997347"/>
    <lineage>
        <taxon>Bacteria</taxon>
        <taxon>Fusobacteriati</taxon>
        <taxon>Fusobacteriota</taxon>
        <taxon>Fusobacteriia</taxon>
        <taxon>Fusobacteriales</taxon>
        <taxon>Fusobacteriaceae</taxon>
        <taxon>Fusobacterium</taxon>
    </lineage>
</organism>
<keyword evidence="2" id="KW-1185">Reference proteome</keyword>
<dbReference type="InterPro" id="IPR036615">
    <property type="entry name" value="Mur_ligase_C_dom_sf"/>
</dbReference>
<evidence type="ECO:0000313" key="1">
    <source>
        <dbReference type="EMBL" id="EGQ80054.1"/>
    </source>
</evidence>
<reference evidence="1 2" key="1">
    <citation type="submission" date="2011-05" db="EMBL/GenBank/DDBJ databases">
        <authorList>
            <person name="Muzny D."/>
            <person name="Qin X."/>
            <person name="Deng J."/>
            <person name="Jiang H."/>
            <person name="Liu Y."/>
            <person name="Qu J."/>
            <person name="Song X.-Z."/>
            <person name="Zhang L."/>
            <person name="Thornton R."/>
            <person name="Coyle M."/>
            <person name="Francisco L."/>
            <person name="Jackson L."/>
            <person name="Javaid M."/>
            <person name="Korchina V."/>
            <person name="Kovar C."/>
            <person name="Mata R."/>
            <person name="Mathew T."/>
            <person name="Ngo R."/>
            <person name="Nguyen L."/>
            <person name="Nguyen N."/>
            <person name="Okwuonu G."/>
            <person name="Ongeri F."/>
            <person name="Pham C."/>
            <person name="Simmons D."/>
            <person name="Wilczek-Boney K."/>
            <person name="Hale W."/>
            <person name="Jakkamsetti A."/>
            <person name="Pham P."/>
            <person name="Ruth R."/>
            <person name="San Lucas F."/>
            <person name="Warren J."/>
            <person name="Zhang J."/>
            <person name="Zhao Z."/>
            <person name="Zhou C."/>
            <person name="Zhu D."/>
            <person name="Lee S."/>
            <person name="Bess C."/>
            <person name="Blankenburg K."/>
            <person name="Forbes L."/>
            <person name="Fu Q."/>
            <person name="Gubbala S."/>
            <person name="Hirani K."/>
            <person name="Jayaseelan J.C."/>
            <person name="Lara F."/>
            <person name="Munidasa M."/>
            <person name="Palculict T."/>
            <person name="Patil S."/>
            <person name="Pu L.-L."/>
            <person name="Saada N."/>
            <person name="Tang L."/>
            <person name="Weissenberger G."/>
            <person name="Zhu Y."/>
            <person name="Hemphill L."/>
            <person name="Shang Y."/>
            <person name="Youmans B."/>
            <person name="Ayvaz T."/>
            <person name="Ross M."/>
            <person name="Santibanez J."/>
            <person name="Aqrawi P."/>
            <person name="Gross S."/>
            <person name="Joshi V."/>
            <person name="Fowler G."/>
            <person name="Nazareth L."/>
            <person name="Reid J."/>
            <person name="Worley K."/>
            <person name="Petrosino J."/>
            <person name="Highlander S."/>
            <person name="Gibbs R."/>
        </authorList>
    </citation>
    <scope>NUCLEOTIDE SEQUENCE [LARGE SCALE GENOMIC DNA]</scope>
    <source>
        <strain evidence="1 2">ATCC 51191</strain>
    </source>
</reference>
<name>F9ELW4_9FUSO</name>
<dbReference type="Gene3D" id="3.90.190.20">
    <property type="entry name" value="Mur ligase, C-terminal domain"/>
    <property type="match status" value="1"/>
</dbReference>
<proteinExistence type="predicted"/>
<evidence type="ECO:0000313" key="2">
    <source>
        <dbReference type="Proteomes" id="UP000005392"/>
    </source>
</evidence>
<dbReference type="AlphaFoldDB" id="F9ELW4"/>
<comment type="caution">
    <text evidence="1">The sequence shown here is derived from an EMBL/GenBank/DDBJ whole genome shotgun (WGS) entry which is preliminary data.</text>
</comment>
<dbReference type="PATRIC" id="fig|997347.4.peg.859"/>
<keyword evidence="1" id="KW-0436">Ligase</keyword>
<dbReference type="SUPFAM" id="SSF53244">
    <property type="entry name" value="MurD-like peptide ligases, peptide-binding domain"/>
    <property type="match status" value="1"/>
</dbReference>
<dbReference type="GO" id="GO:0008765">
    <property type="term" value="F:UDP-N-acetylmuramoylalanyl-D-glutamate-2,6-diaminopimelate ligase activity"/>
    <property type="evidence" value="ECO:0007669"/>
    <property type="project" value="UniProtKB-EC"/>
</dbReference>
<gene>
    <name evidence="1" type="ORF">HMPREF9094_0919</name>
</gene>
<sequence length="48" mass="5735">MAEKNDIILITGKGHETYHIIGTKKWHFDDKEIARREIVRRKMVENVN</sequence>
<dbReference type="EC" id="6.3.2.13" evidence="1"/>